<sequence length="233" mass="26276">MEVQERRADASNQDAESKAAVAPENREAERRDALRTLRLAFVGNVDSGKSSLIGTLIKGELDDGRGSSRQAIFRHKHELESGRTSSVATAYLGFDQAGQQILSRRAGKLIPWAELAKMAHKRIQLIDLAGHEKYLKTTVFGLTGMQPDVVVVVVGANMGVKRMTKEHLAIAVAVSDVLVIAFWYDFVLMSVCCSWRSLLWWRSRRSTSPRRTWQRRRWPQSARRCEDVSVVRL</sequence>
<dbReference type="GO" id="GO:0003924">
    <property type="term" value="F:GTPase activity"/>
    <property type="evidence" value="ECO:0007669"/>
    <property type="project" value="InterPro"/>
</dbReference>
<keyword evidence="5" id="KW-1185">Reference proteome</keyword>
<evidence type="ECO:0000313" key="4">
    <source>
        <dbReference type="EMBL" id="GMF30991.1"/>
    </source>
</evidence>
<reference evidence="4" key="1">
    <citation type="submission" date="2023-04" db="EMBL/GenBank/DDBJ databases">
        <title>Phytophthora lilii NBRC 32176.</title>
        <authorList>
            <person name="Ichikawa N."/>
            <person name="Sato H."/>
            <person name="Tonouchi N."/>
        </authorList>
    </citation>
    <scope>NUCLEOTIDE SEQUENCE</scope>
    <source>
        <strain evidence="4">NBRC 32176</strain>
    </source>
</reference>
<comment type="caution">
    <text evidence="4">The sequence shown here is derived from an EMBL/GenBank/DDBJ whole genome shotgun (WGS) entry which is preliminary data.</text>
</comment>
<dbReference type="Pfam" id="PF00009">
    <property type="entry name" value="GTP_EFTU"/>
    <property type="match status" value="1"/>
</dbReference>
<dbReference type="Proteomes" id="UP001165083">
    <property type="component" value="Unassembled WGS sequence"/>
</dbReference>
<name>A0A9W6UEV5_9STRA</name>
<dbReference type="InterPro" id="IPR000795">
    <property type="entry name" value="T_Tr_GTP-bd_dom"/>
</dbReference>
<dbReference type="AlphaFoldDB" id="A0A9W6UEV5"/>
<accession>A0A9W6UEV5</accession>
<dbReference type="OrthoDB" id="1727108at2759"/>
<dbReference type="Gene3D" id="3.40.50.300">
    <property type="entry name" value="P-loop containing nucleotide triphosphate hydrolases"/>
    <property type="match status" value="1"/>
</dbReference>
<dbReference type="PANTHER" id="PTHR43721:SF9">
    <property type="entry name" value="GTP-BINDING PROTEIN 1"/>
    <property type="match status" value="1"/>
</dbReference>
<protein>
    <recommendedName>
        <fullName evidence="1">Elongation factor Tu, chloroplastic</fullName>
    </recommendedName>
</protein>
<organism evidence="4 5">
    <name type="scientific">Phytophthora lilii</name>
    <dbReference type="NCBI Taxonomy" id="2077276"/>
    <lineage>
        <taxon>Eukaryota</taxon>
        <taxon>Sar</taxon>
        <taxon>Stramenopiles</taxon>
        <taxon>Oomycota</taxon>
        <taxon>Peronosporomycetes</taxon>
        <taxon>Peronosporales</taxon>
        <taxon>Peronosporaceae</taxon>
        <taxon>Phytophthora</taxon>
    </lineage>
</organism>
<dbReference type="InterPro" id="IPR050055">
    <property type="entry name" value="EF-Tu_GTPase"/>
</dbReference>
<evidence type="ECO:0000259" key="3">
    <source>
        <dbReference type="Pfam" id="PF00009"/>
    </source>
</evidence>
<dbReference type="GO" id="GO:0003746">
    <property type="term" value="F:translation elongation factor activity"/>
    <property type="evidence" value="ECO:0007669"/>
    <property type="project" value="TreeGrafter"/>
</dbReference>
<gene>
    <name evidence="4" type="ORF">Plil01_001325400</name>
</gene>
<evidence type="ECO:0000313" key="5">
    <source>
        <dbReference type="Proteomes" id="UP001165083"/>
    </source>
</evidence>
<proteinExistence type="predicted"/>
<dbReference type="PANTHER" id="PTHR43721">
    <property type="entry name" value="ELONGATION FACTOR TU-RELATED"/>
    <property type="match status" value="1"/>
</dbReference>
<feature type="region of interest" description="Disordered" evidence="2">
    <location>
        <begin position="1"/>
        <end position="28"/>
    </location>
</feature>
<dbReference type="InterPro" id="IPR027417">
    <property type="entry name" value="P-loop_NTPase"/>
</dbReference>
<dbReference type="EMBL" id="BSXW01000873">
    <property type="protein sequence ID" value="GMF30991.1"/>
    <property type="molecule type" value="Genomic_DNA"/>
</dbReference>
<feature type="domain" description="Tr-type G" evidence="3">
    <location>
        <begin position="36"/>
        <end position="174"/>
    </location>
</feature>
<evidence type="ECO:0000256" key="2">
    <source>
        <dbReference type="SAM" id="MobiDB-lite"/>
    </source>
</evidence>
<evidence type="ECO:0000256" key="1">
    <source>
        <dbReference type="ARBA" id="ARBA00021392"/>
    </source>
</evidence>
<dbReference type="SUPFAM" id="SSF52540">
    <property type="entry name" value="P-loop containing nucleoside triphosphate hydrolases"/>
    <property type="match status" value="1"/>
</dbReference>
<dbReference type="GO" id="GO:0005525">
    <property type="term" value="F:GTP binding"/>
    <property type="evidence" value="ECO:0007669"/>
    <property type="project" value="InterPro"/>
</dbReference>